<dbReference type="Proteomes" id="UP000281553">
    <property type="component" value="Unassembled WGS sequence"/>
</dbReference>
<name>A0A3P7LDQ8_DIBLA</name>
<evidence type="ECO:0000313" key="3">
    <source>
        <dbReference type="Proteomes" id="UP000281553"/>
    </source>
</evidence>
<protein>
    <submittedName>
        <fullName evidence="2">Uncharacterized protein</fullName>
    </submittedName>
</protein>
<evidence type="ECO:0000256" key="1">
    <source>
        <dbReference type="SAM" id="MobiDB-lite"/>
    </source>
</evidence>
<sequence length="98" mass="11730">MHIVLSSTGYHIHFFVMGDYRRRSSLPAIKDQELAAITTDIDGVKAELEELERKQRRRMAALQKAEEEQRQREVAEREEQVERERQARQEQEKLVFIY</sequence>
<dbReference type="AlphaFoldDB" id="A0A3P7LDQ8"/>
<feature type="region of interest" description="Disordered" evidence="1">
    <location>
        <begin position="60"/>
        <end position="90"/>
    </location>
</feature>
<organism evidence="2 3">
    <name type="scientific">Dibothriocephalus latus</name>
    <name type="common">Fish tapeworm</name>
    <name type="synonym">Diphyllobothrium latum</name>
    <dbReference type="NCBI Taxonomy" id="60516"/>
    <lineage>
        <taxon>Eukaryota</taxon>
        <taxon>Metazoa</taxon>
        <taxon>Spiralia</taxon>
        <taxon>Lophotrochozoa</taxon>
        <taxon>Platyhelminthes</taxon>
        <taxon>Cestoda</taxon>
        <taxon>Eucestoda</taxon>
        <taxon>Diphyllobothriidea</taxon>
        <taxon>Diphyllobothriidae</taxon>
        <taxon>Dibothriocephalus</taxon>
    </lineage>
</organism>
<evidence type="ECO:0000313" key="2">
    <source>
        <dbReference type="EMBL" id="VDN10047.1"/>
    </source>
</evidence>
<keyword evidence="3" id="KW-1185">Reference proteome</keyword>
<proteinExistence type="predicted"/>
<gene>
    <name evidence="2" type="ORF">DILT_LOCUS5878</name>
</gene>
<feature type="compositionally biased region" description="Basic and acidic residues" evidence="1">
    <location>
        <begin position="64"/>
        <end position="90"/>
    </location>
</feature>
<dbReference type="EMBL" id="UYRU01048341">
    <property type="protein sequence ID" value="VDN10047.1"/>
    <property type="molecule type" value="Genomic_DNA"/>
</dbReference>
<accession>A0A3P7LDQ8</accession>
<reference evidence="2 3" key="1">
    <citation type="submission" date="2018-11" db="EMBL/GenBank/DDBJ databases">
        <authorList>
            <consortium name="Pathogen Informatics"/>
        </authorList>
    </citation>
    <scope>NUCLEOTIDE SEQUENCE [LARGE SCALE GENOMIC DNA]</scope>
</reference>